<proteinExistence type="predicted"/>
<dbReference type="InterPro" id="IPR013087">
    <property type="entry name" value="Znf_C2H2_type"/>
</dbReference>
<dbReference type="AlphaFoldDB" id="A0A8S1E708"/>
<dbReference type="PROSITE" id="PS50157">
    <property type="entry name" value="ZINC_FINGER_C2H2_2"/>
    <property type="match status" value="1"/>
</dbReference>
<name>A0A8S1E708_9INSE</name>
<dbReference type="EMBL" id="CADEPI010000448">
    <property type="protein sequence ID" value="CAB3386027.1"/>
    <property type="molecule type" value="Genomic_DNA"/>
</dbReference>
<evidence type="ECO:0000313" key="4">
    <source>
        <dbReference type="Proteomes" id="UP000494165"/>
    </source>
</evidence>
<keyword evidence="1" id="KW-0863">Zinc-finger</keyword>
<gene>
    <name evidence="3" type="ORF">CLODIP_2_CD15201</name>
</gene>
<keyword evidence="1" id="KW-0862">Zinc</keyword>
<comment type="caution">
    <text evidence="3">The sequence shown here is derived from an EMBL/GenBank/DDBJ whole genome shotgun (WGS) entry which is preliminary data.</text>
</comment>
<keyword evidence="1" id="KW-0479">Metal-binding</keyword>
<accession>A0A8S1E708</accession>
<dbReference type="SUPFAM" id="SSF57667">
    <property type="entry name" value="beta-beta-alpha zinc fingers"/>
    <property type="match status" value="1"/>
</dbReference>
<reference evidence="3 4" key="1">
    <citation type="submission" date="2020-04" db="EMBL/GenBank/DDBJ databases">
        <authorList>
            <person name="Alioto T."/>
            <person name="Alioto T."/>
            <person name="Gomez Garrido J."/>
        </authorList>
    </citation>
    <scope>NUCLEOTIDE SEQUENCE [LARGE SCALE GENOMIC DNA]</scope>
</reference>
<evidence type="ECO:0000313" key="3">
    <source>
        <dbReference type="EMBL" id="CAB3386027.1"/>
    </source>
</evidence>
<dbReference type="Proteomes" id="UP000494165">
    <property type="component" value="Unassembled WGS sequence"/>
</dbReference>
<organism evidence="3 4">
    <name type="scientific">Cloeon dipterum</name>
    <dbReference type="NCBI Taxonomy" id="197152"/>
    <lineage>
        <taxon>Eukaryota</taxon>
        <taxon>Metazoa</taxon>
        <taxon>Ecdysozoa</taxon>
        <taxon>Arthropoda</taxon>
        <taxon>Hexapoda</taxon>
        <taxon>Insecta</taxon>
        <taxon>Pterygota</taxon>
        <taxon>Palaeoptera</taxon>
        <taxon>Ephemeroptera</taxon>
        <taxon>Pisciforma</taxon>
        <taxon>Baetidae</taxon>
        <taxon>Cloeon</taxon>
    </lineage>
</organism>
<sequence>MSFQRALCSICERPTADGAVLGVHVDKEKLQNWFLNICGHELAEEIKDEDLICFFCLWHAEFQWKFNGMSDEALVWWPKNSDYSDDAAKKLRKYYFEGKLEQCWVQLEKIELPQSDGEETQNAEAEIHPRRWKCIYCGKTYKYSQHLSRHVKEKYKAAIKFFVERNLKDQPTTNVMFVMFTKIFL</sequence>
<keyword evidence="4" id="KW-1185">Reference proteome</keyword>
<evidence type="ECO:0000256" key="1">
    <source>
        <dbReference type="PROSITE-ProRule" id="PRU00042"/>
    </source>
</evidence>
<dbReference type="InterPro" id="IPR036236">
    <property type="entry name" value="Znf_C2H2_sf"/>
</dbReference>
<protein>
    <recommendedName>
        <fullName evidence="2">C2H2-type domain-containing protein</fullName>
    </recommendedName>
</protein>
<dbReference type="GO" id="GO:0008270">
    <property type="term" value="F:zinc ion binding"/>
    <property type="evidence" value="ECO:0007669"/>
    <property type="project" value="UniProtKB-KW"/>
</dbReference>
<feature type="domain" description="C2H2-type" evidence="2">
    <location>
        <begin position="132"/>
        <end position="152"/>
    </location>
</feature>
<evidence type="ECO:0000259" key="2">
    <source>
        <dbReference type="PROSITE" id="PS50157"/>
    </source>
</evidence>